<comment type="caution">
    <text evidence="2">The sequence shown here is derived from an EMBL/GenBank/DDBJ whole genome shotgun (WGS) entry which is preliminary data.</text>
</comment>
<reference evidence="2 3" key="1">
    <citation type="submission" date="2024-04" db="EMBL/GenBank/DDBJ databases">
        <title>Tritrichomonas musculus Genome.</title>
        <authorList>
            <person name="Alves-Ferreira E."/>
            <person name="Grigg M."/>
            <person name="Lorenzi H."/>
            <person name="Galac M."/>
        </authorList>
    </citation>
    <scope>NUCLEOTIDE SEQUENCE [LARGE SCALE GENOMIC DNA]</scope>
    <source>
        <strain evidence="2 3">EAF2021</strain>
    </source>
</reference>
<sequence>MEHSSDKSGGGIYIYLDKVIDDTIKLENLKFTSCRAVCGGGIFIYSEPTANKIDIYKCKFFSNSASIESENNDDFYGGSAIELASVKGTIIKCSFKNNVGNGVKIVNKFEDLEKSKMSIKTQLSLSITDCEFEADEESKSSILNVRGKNDEIPVEVNGCVFKGNLAEGNYHFDGELHETKNEMMNLHIKSCKFPNGIKSAVNTKNSMILLIWQYYHLRMIICKSIFIYCYFSHFIVLHLEIYILTDLN</sequence>
<organism evidence="2 3">
    <name type="scientific">Tritrichomonas musculus</name>
    <dbReference type="NCBI Taxonomy" id="1915356"/>
    <lineage>
        <taxon>Eukaryota</taxon>
        <taxon>Metamonada</taxon>
        <taxon>Parabasalia</taxon>
        <taxon>Tritrichomonadida</taxon>
        <taxon>Tritrichomonadidae</taxon>
        <taxon>Tritrichomonas</taxon>
    </lineage>
</organism>
<dbReference type="InterPro" id="IPR011050">
    <property type="entry name" value="Pectin_lyase_fold/virulence"/>
</dbReference>
<evidence type="ECO:0000313" key="2">
    <source>
        <dbReference type="EMBL" id="KAK8871350.1"/>
    </source>
</evidence>
<evidence type="ECO:0000313" key="3">
    <source>
        <dbReference type="Proteomes" id="UP001470230"/>
    </source>
</evidence>
<dbReference type="Gene3D" id="2.160.20.10">
    <property type="entry name" value="Single-stranded right-handed beta-helix, Pectin lyase-like"/>
    <property type="match status" value="1"/>
</dbReference>
<proteinExistence type="predicted"/>
<name>A0ABR2J1B9_9EUKA</name>
<keyword evidence="1" id="KW-0472">Membrane</keyword>
<gene>
    <name evidence="2" type="ORF">M9Y10_007071</name>
</gene>
<dbReference type="InterPro" id="IPR012334">
    <property type="entry name" value="Pectin_lyas_fold"/>
</dbReference>
<dbReference type="SUPFAM" id="SSF51126">
    <property type="entry name" value="Pectin lyase-like"/>
    <property type="match status" value="1"/>
</dbReference>
<protein>
    <recommendedName>
        <fullName evidence="4">Right handed beta helix domain-containing protein</fullName>
    </recommendedName>
</protein>
<dbReference type="Proteomes" id="UP001470230">
    <property type="component" value="Unassembled WGS sequence"/>
</dbReference>
<evidence type="ECO:0000256" key="1">
    <source>
        <dbReference type="SAM" id="Phobius"/>
    </source>
</evidence>
<keyword evidence="3" id="KW-1185">Reference proteome</keyword>
<feature type="transmembrane region" description="Helical" evidence="1">
    <location>
        <begin position="225"/>
        <end position="245"/>
    </location>
</feature>
<accession>A0ABR2J1B9</accession>
<keyword evidence="1" id="KW-0812">Transmembrane</keyword>
<dbReference type="EMBL" id="JAPFFF010000013">
    <property type="protein sequence ID" value="KAK8871350.1"/>
    <property type="molecule type" value="Genomic_DNA"/>
</dbReference>
<keyword evidence="1" id="KW-1133">Transmembrane helix</keyword>
<evidence type="ECO:0008006" key="4">
    <source>
        <dbReference type="Google" id="ProtNLM"/>
    </source>
</evidence>